<comment type="catalytic activity">
    <reaction evidence="8">
        <text>ATP + H2O = ADP + phosphate + H(+)</text>
        <dbReference type="Rhea" id="RHEA:13065"/>
        <dbReference type="ChEBI" id="CHEBI:15377"/>
        <dbReference type="ChEBI" id="CHEBI:15378"/>
        <dbReference type="ChEBI" id="CHEBI:30616"/>
        <dbReference type="ChEBI" id="CHEBI:43474"/>
        <dbReference type="ChEBI" id="CHEBI:456216"/>
    </reaction>
</comment>
<comment type="subcellular location">
    <subcellularLocation>
        <location evidence="1">Cell membrane</location>
        <topology evidence="1">Multi-pass membrane protein</topology>
    </subcellularLocation>
</comment>
<evidence type="ECO:0000256" key="5">
    <source>
        <dbReference type="ARBA" id="ARBA00022967"/>
    </source>
</evidence>
<dbReference type="InterPro" id="IPR059000">
    <property type="entry name" value="ATPase_P-type_domA"/>
</dbReference>
<keyword evidence="2 9" id="KW-0812">Transmembrane</keyword>
<feature type="transmembrane region" description="Helical" evidence="9">
    <location>
        <begin position="704"/>
        <end position="725"/>
    </location>
</feature>
<proteinExistence type="predicted"/>
<dbReference type="Pfam" id="PF00690">
    <property type="entry name" value="Cation_ATPase_N"/>
    <property type="match status" value="1"/>
</dbReference>
<dbReference type="Gene3D" id="1.20.1110.10">
    <property type="entry name" value="Calcium-transporting ATPase, transmembrane domain"/>
    <property type="match status" value="1"/>
</dbReference>
<dbReference type="SUPFAM" id="SSF56784">
    <property type="entry name" value="HAD-like"/>
    <property type="match status" value="1"/>
</dbReference>
<dbReference type="Pfam" id="PF00122">
    <property type="entry name" value="E1-E2_ATPase"/>
    <property type="match status" value="1"/>
</dbReference>
<evidence type="ECO:0000256" key="7">
    <source>
        <dbReference type="ARBA" id="ARBA00023136"/>
    </source>
</evidence>
<dbReference type="PRINTS" id="PR00120">
    <property type="entry name" value="HATPASE"/>
</dbReference>
<dbReference type="SFLD" id="SFLDG00002">
    <property type="entry name" value="C1.7:_P-type_atpase_like"/>
    <property type="match status" value="1"/>
</dbReference>
<evidence type="ECO:0000256" key="3">
    <source>
        <dbReference type="ARBA" id="ARBA00022741"/>
    </source>
</evidence>
<feature type="transmembrane region" description="Helical" evidence="9">
    <location>
        <begin position="298"/>
        <end position="324"/>
    </location>
</feature>
<evidence type="ECO:0000256" key="2">
    <source>
        <dbReference type="ARBA" id="ARBA00022692"/>
    </source>
</evidence>
<dbReference type="Gene3D" id="2.70.150.10">
    <property type="entry name" value="Calcium-transporting ATPase, cytoplasmic transduction domain A"/>
    <property type="match status" value="1"/>
</dbReference>
<keyword evidence="3" id="KW-0547">Nucleotide-binding</keyword>
<dbReference type="InterPro" id="IPR006068">
    <property type="entry name" value="ATPase_P-typ_cation-transptr_C"/>
</dbReference>
<dbReference type="SFLD" id="SFLDF00027">
    <property type="entry name" value="p-type_atpase"/>
    <property type="match status" value="1"/>
</dbReference>
<feature type="transmembrane region" description="Helical" evidence="9">
    <location>
        <begin position="806"/>
        <end position="825"/>
    </location>
</feature>
<keyword evidence="12" id="KW-1185">Reference proteome</keyword>
<dbReference type="SUPFAM" id="SSF81660">
    <property type="entry name" value="Metal cation-transporting ATPase, ATP-binding domain N"/>
    <property type="match status" value="1"/>
</dbReference>
<accession>A0ABQ4HWW7</accession>
<gene>
    <name evidence="11" type="ORF">Van01_33530</name>
</gene>
<dbReference type="EMBL" id="BOOZ01000017">
    <property type="protein sequence ID" value="GIJ10139.1"/>
    <property type="molecule type" value="Genomic_DNA"/>
</dbReference>
<keyword evidence="5" id="KW-1278">Translocase</keyword>
<dbReference type="InterPro" id="IPR023214">
    <property type="entry name" value="HAD_sf"/>
</dbReference>
<dbReference type="Gene3D" id="3.40.1110.10">
    <property type="entry name" value="Calcium-transporting ATPase, cytoplasmic domain N"/>
    <property type="match status" value="1"/>
</dbReference>
<protein>
    <submittedName>
        <fullName evidence="11">ATPase</fullName>
    </submittedName>
</protein>
<sequence>MVPVRAGGSPLPDAAALGEAEVGGRTAGARLGHRAERTVAGQVQVADGDVRRDSTVAAASGTGLSSTEAARRLRVDGPNAAAAPPRRHLASRIGHQLTDPLVALLLAAAVVTTVLRDYPDTAVILLVVAVNTAIGVVQEVRADRAIAALDQLAAPTARVVRDGRDAVLPAADLVRGDLVRVEAGDVVPADLLLHDANRLHLDESALTGESVPVSRAAGEEASAGTVVTTGRAAGTVVRTGAASALGRIATLAATTRPAATPLQRRLASLGRILGLAAVALSGLVFVVGVLSGRSLVDMAVTAVSLVVAAVPESLPAVVTLALALGARRMAAARAIPRRLHAVETLGSVTVIASDKTGTLTEGRMAVQSAVTGDGSRFGVTGSGYAPDGTVHRDGAPVTVSDELRRLARAGLLCNDATLAPPTEQRPRWAAVGDPLEAALVAFAARCGLDPQTTRNAWPRVAEHPFDQQLRRMTTVHRSCDRRYLVVCKGAPENVLTTPLLDADPDEVAALTAAAHRMAGDGLRVLALAAALVDSPPADPAHPEGLRPVGLVAVGDPLRAGAPGIADGFADAGVRLVLVTGDHPATAAAIAGQLGLWAEGDPVVRGDDGDPAEAPPAARVFARTQPEQKLDIIAGLQSRGHVVAMTGDGVNDAPALRRADIGVAMGGGTEVARQAADLVLVDDDLSTVATAIGEGRRIYDNIRRFLRYALSGGVAEIAVMLLGPLFGLPVPLLPAQILWINLLTHGVPGVALGAEPAEPGALRRVPRSPQESVLGAGLGRQILVGGALIAAVTLGAGVLAAHWDRPWQSVIFMVLGLAQLGVALAVRAPRPPGQRRGNLALPLAVAVSALLQLAGVLLPQLRELLGTEALGLTDLLACGAVSVLPGLVLRLTRPAPDTDLSTFGPSVSEADSGVEKEM</sequence>
<keyword evidence="4" id="KW-0067">ATP-binding</keyword>
<keyword evidence="7 9" id="KW-0472">Membrane</keyword>
<dbReference type="PROSITE" id="PS00154">
    <property type="entry name" value="ATPASE_E1_E2"/>
    <property type="match status" value="1"/>
</dbReference>
<evidence type="ECO:0000259" key="10">
    <source>
        <dbReference type="SMART" id="SM00831"/>
    </source>
</evidence>
<dbReference type="PANTHER" id="PTHR42861">
    <property type="entry name" value="CALCIUM-TRANSPORTING ATPASE"/>
    <property type="match status" value="1"/>
</dbReference>
<feature type="transmembrane region" description="Helical" evidence="9">
    <location>
        <begin position="777"/>
        <end position="800"/>
    </location>
</feature>
<dbReference type="NCBIfam" id="TIGR01494">
    <property type="entry name" value="ATPase_P-type"/>
    <property type="match status" value="2"/>
</dbReference>
<dbReference type="Pfam" id="PF08282">
    <property type="entry name" value="Hydrolase_3"/>
    <property type="match status" value="1"/>
</dbReference>
<comment type="caution">
    <text evidence="11">The sequence shown here is derived from an EMBL/GenBank/DDBJ whole genome shotgun (WGS) entry which is preliminary data.</text>
</comment>
<evidence type="ECO:0000256" key="9">
    <source>
        <dbReference type="SAM" id="Phobius"/>
    </source>
</evidence>
<dbReference type="SFLD" id="SFLDS00003">
    <property type="entry name" value="Haloacid_Dehalogenase"/>
    <property type="match status" value="1"/>
</dbReference>
<feature type="domain" description="Cation-transporting P-type ATPase N-terminal" evidence="10">
    <location>
        <begin position="48"/>
        <end position="117"/>
    </location>
</feature>
<organism evidence="11 12">
    <name type="scientific">Micromonospora andamanensis</name>
    <dbReference type="NCBI Taxonomy" id="1287068"/>
    <lineage>
        <taxon>Bacteria</taxon>
        <taxon>Bacillati</taxon>
        <taxon>Actinomycetota</taxon>
        <taxon>Actinomycetes</taxon>
        <taxon>Micromonosporales</taxon>
        <taxon>Micromonosporaceae</taxon>
        <taxon>Micromonospora</taxon>
    </lineage>
</organism>
<dbReference type="InterPro" id="IPR008250">
    <property type="entry name" value="ATPase_P-typ_transduc_dom_A_sf"/>
</dbReference>
<dbReference type="SUPFAM" id="SSF81665">
    <property type="entry name" value="Calcium ATPase, transmembrane domain M"/>
    <property type="match status" value="1"/>
</dbReference>
<dbReference type="Gene3D" id="3.40.50.1000">
    <property type="entry name" value="HAD superfamily/HAD-like"/>
    <property type="match status" value="1"/>
</dbReference>
<dbReference type="InterPro" id="IPR036412">
    <property type="entry name" value="HAD-like_sf"/>
</dbReference>
<evidence type="ECO:0000313" key="12">
    <source>
        <dbReference type="Proteomes" id="UP000647017"/>
    </source>
</evidence>
<dbReference type="PRINTS" id="PR00119">
    <property type="entry name" value="CATATPASE"/>
</dbReference>
<dbReference type="Pfam" id="PF00689">
    <property type="entry name" value="Cation_ATPase_C"/>
    <property type="match status" value="1"/>
</dbReference>
<dbReference type="SUPFAM" id="SSF81653">
    <property type="entry name" value="Calcium ATPase, transduction domain A"/>
    <property type="match status" value="1"/>
</dbReference>
<reference evidence="11 12" key="1">
    <citation type="submission" date="2021-01" db="EMBL/GenBank/DDBJ databases">
        <title>Whole genome shotgun sequence of Verrucosispora andamanensis NBRC 109075.</title>
        <authorList>
            <person name="Komaki H."/>
            <person name="Tamura T."/>
        </authorList>
    </citation>
    <scope>NUCLEOTIDE SEQUENCE [LARGE SCALE GENOMIC DNA]</scope>
    <source>
        <strain evidence="11 12">NBRC 109075</strain>
    </source>
</reference>
<feature type="transmembrane region" description="Helical" evidence="9">
    <location>
        <begin position="737"/>
        <end position="756"/>
    </location>
</feature>
<evidence type="ECO:0000256" key="1">
    <source>
        <dbReference type="ARBA" id="ARBA00004651"/>
    </source>
</evidence>
<keyword evidence="6 9" id="KW-1133">Transmembrane helix</keyword>
<dbReference type="InterPro" id="IPR004014">
    <property type="entry name" value="ATPase_P-typ_cation-transptr_N"/>
</dbReference>
<dbReference type="InterPro" id="IPR044492">
    <property type="entry name" value="P_typ_ATPase_HD_dom"/>
</dbReference>
<evidence type="ECO:0000256" key="6">
    <source>
        <dbReference type="ARBA" id="ARBA00022989"/>
    </source>
</evidence>
<dbReference type="InterPro" id="IPR001757">
    <property type="entry name" value="P_typ_ATPase"/>
</dbReference>
<dbReference type="InterPro" id="IPR023298">
    <property type="entry name" value="ATPase_P-typ_TM_dom_sf"/>
</dbReference>
<dbReference type="InterPro" id="IPR023299">
    <property type="entry name" value="ATPase_P-typ_cyto_dom_N"/>
</dbReference>
<feature type="transmembrane region" description="Helical" evidence="9">
    <location>
        <begin position="272"/>
        <end position="292"/>
    </location>
</feature>
<feature type="transmembrane region" description="Helical" evidence="9">
    <location>
        <begin position="837"/>
        <end position="857"/>
    </location>
</feature>
<evidence type="ECO:0000313" key="11">
    <source>
        <dbReference type="EMBL" id="GIJ10139.1"/>
    </source>
</evidence>
<evidence type="ECO:0000256" key="4">
    <source>
        <dbReference type="ARBA" id="ARBA00022840"/>
    </source>
</evidence>
<evidence type="ECO:0000256" key="8">
    <source>
        <dbReference type="ARBA" id="ARBA00049360"/>
    </source>
</evidence>
<dbReference type="Proteomes" id="UP000647017">
    <property type="component" value="Unassembled WGS sequence"/>
</dbReference>
<dbReference type="SMART" id="SM00831">
    <property type="entry name" value="Cation_ATPase_N"/>
    <property type="match status" value="1"/>
</dbReference>
<dbReference type="Pfam" id="PF13246">
    <property type="entry name" value="Cation_ATPase"/>
    <property type="match status" value="1"/>
</dbReference>
<name>A0ABQ4HWW7_9ACTN</name>
<dbReference type="InterPro" id="IPR018303">
    <property type="entry name" value="ATPase_P-typ_P_site"/>
</dbReference>